<proteinExistence type="predicted"/>
<evidence type="ECO:0000313" key="2">
    <source>
        <dbReference type="Proteomes" id="UP000237819"/>
    </source>
</evidence>
<dbReference type="OrthoDB" id="1550845at2"/>
<dbReference type="Proteomes" id="UP000237819">
    <property type="component" value="Unassembled WGS sequence"/>
</dbReference>
<name>A0A2S8GKX8_9BACT</name>
<reference evidence="1 2" key="1">
    <citation type="submission" date="2018-02" db="EMBL/GenBank/DDBJ databases">
        <title>Comparative genomes isolates from brazilian mangrove.</title>
        <authorList>
            <person name="Araujo J.E."/>
            <person name="Taketani R.G."/>
            <person name="Silva M.C.P."/>
            <person name="Loureco M.V."/>
            <person name="Andreote F.D."/>
        </authorList>
    </citation>
    <scope>NUCLEOTIDE SEQUENCE [LARGE SCALE GENOMIC DNA]</scope>
    <source>
        <strain evidence="1 2">Nap-Phe MGV</strain>
    </source>
</reference>
<comment type="caution">
    <text evidence="1">The sequence shown here is derived from an EMBL/GenBank/DDBJ whole genome shotgun (WGS) entry which is preliminary data.</text>
</comment>
<accession>A0A2S8GKX8</accession>
<sequence length="184" mass="21344">MSTLWNVNVLEVASDWVDLEVVMDHPDAGPFPEDRVFALCLLTGDAYRLESTDWIPNCPLGDAIPREQSYEPSDVAPRVDEFIRRALIYRAYRLPWDGNAASEETDGRVLADGIERDSEEWRDAWWEKWAQFWNDKYNLPRAIYRVWVTDAKWLQHLSAGMTFASAAYSETGPWLNENRMISPE</sequence>
<dbReference type="EMBL" id="PUHZ01000016">
    <property type="protein sequence ID" value="PQO45050.1"/>
    <property type="molecule type" value="Genomic_DNA"/>
</dbReference>
<protein>
    <submittedName>
        <fullName evidence="1">Uncharacterized protein</fullName>
    </submittedName>
</protein>
<organism evidence="1 2">
    <name type="scientific">Blastopirellula marina</name>
    <dbReference type="NCBI Taxonomy" id="124"/>
    <lineage>
        <taxon>Bacteria</taxon>
        <taxon>Pseudomonadati</taxon>
        <taxon>Planctomycetota</taxon>
        <taxon>Planctomycetia</taxon>
        <taxon>Pirellulales</taxon>
        <taxon>Pirellulaceae</taxon>
        <taxon>Blastopirellula</taxon>
    </lineage>
</organism>
<dbReference type="AlphaFoldDB" id="A0A2S8GKX8"/>
<dbReference type="RefSeq" id="WP_105336449.1">
    <property type="nucleotide sequence ID" value="NZ_PUHZ01000016.1"/>
</dbReference>
<gene>
    <name evidence="1" type="ORF">C5Y93_16075</name>
</gene>
<evidence type="ECO:0000313" key="1">
    <source>
        <dbReference type="EMBL" id="PQO45050.1"/>
    </source>
</evidence>